<dbReference type="SUPFAM" id="SSF52540">
    <property type="entry name" value="P-loop containing nucleoside triphosphate hydrolases"/>
    <property type="match status" value="1"/>
</dbReference>
<dbReference type="OrthoDB" id="340339at2157"/>
<evidence type="ECO:0000313" key="3">
    <source>
        <dbReference type="Proteomes" id="UP000198888"/>
    </source>
</evidence>
<dbReference type="EMBL" id="FNYR01000003">
    <property type="protein sequence ID" value="SEI59488.1"/>
    <property type="molecule type" value="Genomic_DNA"/>
</dbReference>
<dbReference type="InterPro" id="IPR027417">
    <property type="entry name" value="P-loop_NTPase"/>
</dbReference>
<feature type="region of interest" description="Disordered" evidence="1">
    <location>
        <begin position="811"/>
        <end position="833"/>
    </location>
</feature>
<name>A0A1H6RUD9_9EURY</name>
<dbReference type="GeneID" id="35003366"/>
<dbReference type="AlphaFoldDB" id="A0A1H6RUD9"/>
<dbReference type="GO" id="GO:0004386">
    <property type="term" value="F:helicase activity"/>
    <property type="evidence" value="ECO:0007669"/>
    <property type="project" value="UniProtKB-KW"/>
</dbReference>
<proteinExistence type="predicted"/>
<dbReference type="KEGG" id="hae:halTADL_2594"/>
<protein>
    <submittedName>
        <fullName evidence="2">ATP-dependent helicase/nuclease subunit B</fullName>
    </submittedName>
</protein>
<dbReference type="Gene3D" id="3.40.50.300">
    <property type="entry name" value="P-loop containing nucleotide triphosphate hydrolases"/>
    <property type="match status" value="1"/>
</dbReference>
<accession>A0A1H6RUD9</accession>
<dbReference type="STRING" id="1073996.SAMN05444271_103116"/>
<keyword evidence="2" id="KW-0547">Nucleotide-binding</keyword>
<organism evidence="2 3">
    <name type="scientific">Halohasta litchfieldiae</name>
    <dbReference type="NCBI Taxonomy" id="1073996"/>
    <lineage>
        <taxon>Archaea</taxon>
        <taxon>Methanobacteriati</taxon>
        <taxon>Methanobacteriota</taxon>
        <taxon>Stenosarchaea group</taxon>
        <taxon>Halobacteria</taxon>
        <taxon>Halobacteriales</taxon>
        <taxon>Haloferacaceae</taxon>
        <taxon>Halohasta</taxon>
    </lineage>
</organism>
<keyword evidence="2" id="KW-0347">Helicase</keyword>
<sequence>MSVTVSYGSLVSFLDTRVDREDPVPTTETTGLCLVAGGIVGDNLEEALARQGIPTAALDISTIEDTASRLLDSHHSRHTDDPASVDILDQQLCEALLVDTITTASDSGSVETVDSLLSGFDWAGRPTLRDTLWRELDRYFRMTDAGEDHAAAVDVATDLAARDPYAGSRSQQALDAFQELHTALQQRTEDLPEAAYISRSHLVSAAREALAAEWVDCYPDVEWVAVDTISVLDNPTLRFFETLAHLDDGPDLYLFGTETGAGATLYDRLNATSLDPDLTPGETDDPETPHVAGLMETVRGDPPDSLPNVEFVEAPDGRRELEYVAGAIRELTAMDVDSDESTETTCGDIVIAAKDVIPYRNRIADVFTSHEIPTHIEARQPLMQTVPYRYLRAVVDLLAAIENGTPITTQELVDPLRLGFCPPDTATASEVEWPVDGQTAAEIEARLETVATAVDEEGQPLADWIETIQTELSPTELPVMTAFIEWVDETADSAPESDEAVVDLIESVLDAHLRPLTSRGVRRPSGPGIDGTRTALTTKHDSHVVARLRAQSDRVGSYVDRAIETDLAAPGWEVAAEAVRQVCGSGSYWPQNADGNAVRIINAANAHYIEADHVFVIGLAAEEFPADRSQPNIFHETFYGTIREISAAADDGTPTAYLHAPTNQSQFEGDIDEYRAAVDAATESVWLCRQFRTKEGETVPWSGFVDAYTSGADEEIHRIAMDEWLPTADRESDWETTIRTATPRDRLRLLSATFPDGINGPAGRSTGSLTDRDAIVDLLSRVDGDAYSREIDPRRRRYLGEDIRSITVSPDEPLFSADSETATPKQSLAEITGPPIRPHELDLYTNCQLKFYFYQYVNTGGIDRDRVADRATRLGKQYPDPAFTDGLRRLISSTGRLADRQAALSRYDSLGAFRDQLASWIETDPALDSSLMQPMLGEYQAVQQELNADINREWRWEPATTVQIDGHAVRVPGHRVDVLPESGFLIPVWYTGAEGTAKQLVSQSLPSQSAVTERDHRLLGGAEMADTFGGTLVYDPTSAAASAPRGLLIGGDLNPIPAAIPDTSNLTRISRSEWDEWRDSAAGSLEPMTAVDEPITYDVSDSFVDNGGCVGCGYRDLCQVPASRQRGGK</sequence>
<reference evidence="2 3" key="1">
    <citation type="submission" date="2016-10" db="EMBL/GenBank/DDBJ databases">
        <authorList>
            <person name="de Groot N.N."/>
        </authorList>
    </citation>
    <scope>NUCLEOTIDE SEQUENCE [LARGE SCALE GENOMIC DNA]</scope>
    <source>
        <strain evidence="2 3">DSM 22187</strain>
    </source>
</reference>
<keyword evidence="3" id="KW-1185">Reference proteome</keyword>
<gene>
    <name evidence="2" type="ORF">SAMN05444271_103116</name>
</gene>
<keyword evidence="2" id="KW-0067">ATP-binding</keyword>
<evidence type="ECO:0000313" key="2">
    <source>
        <dbReference type="EMBL" id="SEI59488.1"/>
    </source>
</evidence>
<dbReference type="RefSeq" id="WP_143054112.1">
    <property type="nucleotide sequence ID" value="NZ_CP024845.1"/>
</dbReference>
<evidence type="ECO:0000256" key="1">
    <source>
        <dbReference type="SAM" id="MobiDB-lite"/>
    </source>
</evidence>
<dbReference type="Proteomes" id="UP000198888">
    <property type="component" value="Unassembled WGS sequence"/>
</dbReference>
<accession>A0A2H4Q4R5</accession>
<keyword evidence="2" id="KW-0378">Hydrolase</keyword>